<feature type="transmembrane region" description="Helical" evidence="7">
    <location>
        <begin position="75"/>
        <end position="93"/>
    </location>
</feature>
<comment type="similarity">
    <text evidence="2">Belongs to the UPF0324 family.</text>
</comment>
<feature type="transmembrane region" description="Helical" evidence="7">
    <location>
        <begin position="133"/>
        <end position="157"/>
    </location>
</feature>
<comment type="caution">
    <text evidence="8">The sequence shown here is derived from an EMBL/GenBank/DDBJ whole genome shotgun (WGS) entry which is preliminary data.</text>
</comment>
<feature type="transmembrane region" description="Helical" evidence="7">
    <location>
        <begin position="223"/>
        <end position="246"/>
    </location>
</feature>
<dbReference type="RefSeq" id="WP_377604054.1">
    <property type="nucleotide sequence ID" value="NZ_JBHUME010000009.1"/>
</dbReference>
<proteinExistence type="inferred from homology"/>
<keyword evidence="3" id="KW-1003">Cell membrane</keyword>
<accession>A0ABW5PGF8</accession>
<feature type="transmembrane region" description="Helical" evidence="7">
    <location>
        <begin position="258"/>
        <end position="279"/>
    </location>
</feature>
<evidence type="ECO:0000313" key="8">
    <source>
        <dbReference type="EMBL" id="MFD2613840.1"/>
    </source>
</evidence>
<feature type="transmembrane region" description="Helical" evidence="7">
    <location>
        <begin position="285"/>
        <end position="307"/>
    </location>
</feature>
<evidence type="ECO:0000256" key="1">
    <source>
        <dbReference type="ARBA" id="ARBA00004651"/>
    </source>
</evidence>
<feature type="transmembrane region" description="Helical" evidence="7">
    <location>
        <begin position="163"/>
        <end position="184"/>
    </location>
</feature>
<comment type="subcellular location">
    <subcellularLocation>
        <location evidence="1">Cell membrane</location>
        <topology evidence="1">Multi-pass membrane protein</topology>
    </subcellularLocation>
</comment>
<protein>
    <submittedName>
        <fullName evidence="8">YeiH family protein</fullName>
    </submittedName>
</protein>
<keyword evidence="4 7" id="KW-0812">Transmembrane</keyword>
<name>A0ABW5PGF8_9BACL</name>
<evidence type="ECO:0000313" key="9">
    <source>
        <dbReference type="Proteomes" id="UP001597541"/>
    </source>
</evidence>
<dbReference type="EMBL" id="JBHUME010000009">
    <property type="protein sequence ID" value="MFD2613840.1"/>
    <property type="molecule type" value="Genomic_DNA"/>
</dbReference>
<feature type="transmembrane region" description="Helical" evidence="7">
    <location>
        <begin position="319"/>
        <end position="338"/>
    </location>
</feature>
<keyword evidence="6 7" id="KW-0472">Membrane</keyword>
<organism evidence="8 9">
    <name type="scientific">Paenibacillus gansuensis</name>
    <dbReference type="NCBI Taxonomy" id="306542"/>
    <lineage>
        <taxon>Bacteria</taxon>
        <taxon>Bacillati</taxon>
        <taxon>Bacillota</taxon>
        <taxon>Bacilli</taxon>
        <taxon>Bacillales</taxon>
        <taxon>Paenibacillaceae</taxon>
        <taxon>Paenibacillus</taxon>
    </lineage>
</organism>
<dbReference type="PANTHER" id="PTHR30106">
    <property type="entry name" value="INNER MEMBRANE PROTEIN YEIH-RELATED"/>
    <property type="match status" value="1"/>
</dbReference>
<evidence type="ECO:0000256" key="2">
    <source>
        <dbReference type="ARBA" id="ARBA00007977"/>
    </source>
</evidence>
<dbReference type="Proteomes" id="UP001597541">
    <property type="component" value="Unassembled WGS sequence"/>
</dbReference>
<gene>
    <name evidence="8" type="ORF">ACFSUF_15595</name>
</gene>
<evidence type="ECO:0000256" key="7">
    <source>
        <dbReference type="SAM" id="Phobius"/>
    </source>
</evidence>
<dbReference type="Pfam" id="PF03601">
    <property type="entry name" value="Cons_hypoth698"/>
    <property type="match status" value="1"/>
</dbReference>
<evidence type="ECO:0000256" key="4">
    <source>
        <dbReference type="ARBA" id="ARBA00022692"/>
    </source>
</evidence>
<dbReference type="InterPro" id="IPR018383">
    <property type="entry name" value="UPF0324_pro"/>
</dbReference>
<dbReference type="PANTHER" id="PTHR30106:SF2">
    <property type="entry name" value="UPF0324 INNER MEMBRANE PROTEIN YEIH"/>
    <property type="match status" value="1"/>
</dbReference>
<keyword evidence="9" id="KW-1185">Reference proteome</keyword>
<feature type="transmembrane region" description="Helical" evidence="7">
    <location>
        <begin position="99"/>
        <end position="121"/>
    </location>
</feature>
<evidence type="ECO:0000256" key="6">
    <source>
        <dbReference type="ARBA" id="ARBA00023136"/>
    </source>
</evidence>
<evidence type="ECO:0000256" key="3">
    <source>
        <dbReference type="ARBA" id="ARBA00022475"/>
    </source>
</evidence>
<reference evidence="9" key="1">
    <citation type="journal article" date="2019" name="Int. J. Syst. Evol. Microbiol.">
        <title>The Global Catalogue of Microorganisms (GCM) 10K type strain sequencing project: providing services to taxonomists for standard genome sequencing and annotation.</title>
        <authorList>
            <consortium name="The Broad Institute Genomics Platform"/>
            <consortium name="The Broad Institute Genome Sequencing Center for Infectious Disease"/>
            <person name="Wu L."/>
            <person name="Ma J."/>
        </authorList>
    </citation>
    <scope>NUCLEOTIDE SEQUENCE [LARGE SCALE GENOMIC DNA]</scope>
    <source>
        <strain evidence="9">KCTC 3950</strain>
    </source>
</reference>
<evidence type="ECO:0000256" key="5">
    <source>
        <dbReference type="ARBA" id="ARBA00022989"/>
    </source>
</evidence>
<sequence length="342" mass="34469">MAELVKVYIRSHDKWKLGRGPITGVLLALLLAAGSLALAALPGLGILGPMVLAIGLGAAWRHAAGVHPETQKGTAFASTTLLRAGIVLLGAQLSLQDVAAAGGGVLGFTALNAALALGAVYGIARVCGVPQRIALLAGVGTAICGAAAIAAVAPLVGAKRDETALGVITVALLGTAITIAYTLLQPVMGLDPARYGMLAGASLHELGHAVAAAAPFGREAQDAALLVKLTRVALLIPVSAVLALLCRPKGEAQRRFSIRTLPVPWFVFGFLAVSLFHSLGWISPLAAAAASKAAAFLLAAGMAGLGLNMNLPLLRVSGGRTLAATLLGSLILCAASYVEFVL</sequence>
<feature type="transmembrane region" description="Helical" evidence="7">
    <location>
        <begin position="21"/>
        <end position="40"/>
    </location>
</feature>
<keyword evidence="5 7" id="KW-1133">Transmembrane helix</keyword>